<dbReference type="InterPro" id="IPR011990">
    <property type="entry name" value="TPR-like_helical_dom_sf"/>
</dbReference>
<keyword evidence="2" id="KW-1185">Reference proteome</keyword>
<dbReference type="Gene3D" id="1.25.40.10">
    <property type="entry name" value="Tetratricopeptide repeat domain"/>
    <property type="match status" value="2"/>
</dbReference>
<organism evidence="1 2">
    <name type="scientific">Cephaloticoccus primus</name>
    <dbReference type="NCBI Taxonomy" id="1548207"/>
    <lineage>
        <taxon>Bacteria</taxon>
        <taxon>Pseudomonadati</taxon>
        <taxon>Verrucomicrobiota</taxon>
        <taxon>Opitutia</taxon>
        <taxon>Opitutales</taxon>
        <taxon>Opitutaceae</taxon>
        <taxon>Cephaloticoccus</taxon>
    </lineage>
</organism>
<reference evidence="2" key="1">
    <citation type="submission" date="2016-02" db="EMBL/GenBank/DDBJ databases">
        <authorList>
            <person name="Sanders J.G."/>
            <person name="Lin J.Y."/>
            <person name="Wertz J.T."/>
            <person name="Russell J.A."/>
            <person name="Moreau C.S."/>
            <person name="Powell S."/>
        </authorList>
    </citation>
    <scope>NUCLEOTIDE SEQUENCE [LARGE SCALE GENOMIC DNA]</scope>
    <source>
        <strain evidence="2">CAG34</strain>
    </source>
</reference>
<name>A0A139SPX0_9BACT</name>
<dbReference type="EMBL" id="LSZQ01000030">
    <property type="protein sequence ID" value="KXU36540.1"/>
    <property type="molecule type" value="Genomic_DNA"/>
</dbReference>
<dbReference type="Proteomes" id="UP000070058">
    <property type="component" value="Unassembled WGS sequence"/>
</dbReference>
<comment type="caution">
    <text evidence="1">The sequence shown here is derived from an EMBL/GenBank/DDBJ whole genome shotgun (WGS) entry which is preliminary data.</text>
</comment>
<evidence type="ECO:0000313" key="2">
    <source>
        <dbReference type="Proteomes" id="UP000070058"/>
    </source>
</evidence>
<protein>
    <recommendedName>
        <fullName evidence="3">Tetratricopeptide repeat protein</fullName>
    </recommendedName>
</protein>
<evidence type="ECO:0000313" key="1">
    <source>
        <dbReference type="EMBL" id="KXU36540.1"/>
    </source>
</evidence>
<evidence type="ECO:0008006" key="3">
    <source>
        <dbReference type="Google" id="ProtNLM"/>
    </source>
</evidence>
<accession>A0A139SPX0</accession>
<proteinExistence type="predicted"/>
<sequence length="264" mass="29281">MQVGGAPLAAGAPSLDDPWEDVLRTRYTAASKKFERLHAANPDDRRIAVAHAAALLTRDPMTRGNVRKARATLINVVNETPASEAEYRPLALLLLGRIDHDHVEPVQFESARAFYEQLRSEYPEHTLADQAAVQLMMLAYWQHSATEPEAVAEELEAILPSVKSQYARLMLHTLAVGLYSDKLGDWDAVLRHLATSLAQGSTDHSIHLRIGWVARKIGLPKLAAEHYRAFAQAAPRDIRAHTSLRIARELEQEEPSAAQPGKNE</sequence>
<dbReference type="STRING" id="1548207.AXK11_04090"/>
<dbReference type="SUPFAM" id="SSF48452">
    <property type="entry name" value="TPR-like"/>
    <property type="match status" value="1"/>
</dbReference>
<gene>
    <name evidence="1" type="ORF">AXK11_04090</name>
</gene>
<dbReference type="AlphaFoldDB" id="A0A139SPX0"/>